<dbReference type="InParanoid" id="A0A423XGK6"/>
<organism evidence="2 3">
    <name type="scientific">Cytospora leucostoma</name>
    <dbReference type="NCBI Taxonomy" id="1230097"/>
    <lineage>
        <taxon>Eukaryota</taxon>
        <taxon>Fungi</taxon>
        <taxon>Dikarya</taxon>
        <taxon>Ascomycota</taxon>
        <taxon>Pezizomycotina</taxon>
        <taxon>Sordariomycetes</taxon>
        <taxon>Sordariomycetidae</taxon>
        <taxon>Diaporthales</taxon>
        <taxon>Cytosporaceae</taxon>
        <taxon>Cytospora</taxon>
    </lineage>
</organism>
<dbReference type="OrthoDB" id="2157530at2759"/>
<dbReference type="EMBL" id="LKEB01000010">
    <property type="protein sequence ID" value="ROW15292.1"/>
    <property type="molecule type" value="Genomic_DNA"/>
</dbReference>
<dbReference type="Pfam" id="PF06985">
    <property type="entry name" value="HET"/>
    <property type="match status" value="1"/>
</dbReference>
<dbReference type="InterPro" id="IPR010730">
    <property type="entry name" value="HET"/>
</dbReference>
<sequence>MAGNRVCDETMGRFEYGSRILGPSEIRILWLLPETFREDRTDIHCGLFRFDTSATAKFGITEHPFIALSYVWGAREPGKTIYINGKAMTVTPNLYDALLHIREKLAPVSLWIDAVCINQENVVERAQQVENMANIYSKASAVLFWLGPLDRHDHREDDLEMNAITSQPLHLINALSFMDMLPNILRDMGVEAESTWLFGREIVERMALEKRVWTMQELVLAKRGFLMWGRTVFNLRSLEDQHTARSAFVPSGWYKKRYGENLRLYGMVQQAIGMRPRKPRLLEALLAVRYRLAGDPRDYIYGVMSIARPGPHTITPDYTKTPRAVYIEAFRVILEEEPNLDILSASCDHGWALHSQINTGEQQWPSWLPDWSNESFKDFRERYGPNTSAQVNSVLLDYQENLPVDFRAGGETKSASILADSECLRVRGIEFDSIEEIIWPISHTDSILPIAGWTYAVMDSWNNGGLRDAYPNLACLRYACVLTMAYGRANVFCDLGFYEHFYDQRLFPDDPRWMMTDDAICVKAQRYPGKLVMVTTDNTSPSRSNYFTLQDSDSWIVRTKRGFIGRSPNPPNVGDVVGIFLGGKVPFLLRPQADSDHFRLAGEIYIHGIMKGEAIDATDDKCKDFIIV</sequence>
<dbReference type="STRING" id="1230097.A0A423XGK6"/>
<reference evidence="2 3" key="1">
    <citation type="submission" date="2015-09" db="EMBL/GenBank/DDBJ databases">
        <title>Host preference determinants of Valsa canker pathogens revealed by comparative genomics.</title>
        <authorList>
            <person name="Yin Z."/>
            <person name="Huang L."/>
        </authorList>
    </citation>
    <scope>NUCLEOTIDE SEQUENCE [LARGE SCALE GENOMIC DNA]</scope>
    <source>
        <strain evidence="2 3">SXYLt</strain>
    </source>
</reference>
<evidence type="ECO:0000313" key="3">
    <source>
        <dbReference type="Proteomes" id="UP000285146"/>
    </source>
</evidence>
<dbReference type="InterPro" id="IPR052895">
    <property type="entry name" value="HetReg/Transcr_Mod"/>
</dbReference>
<evidence type="ECO:0000313" key="2">
    <source>
        <dbReference type="EMBL" id="ROW15292.1"/>
    </source>
</evidence>
<proteinExistence type="predicted"/>
<dbReference type="PANTHER" id="PTHR24148">
    <property type="entry name" value="ANKYRIN REPEAT DOMAIN-CONTAINING PROTEIN 39 HOMOLOG-RELATED"/>
    <property type="match status" value="1"/>
</dbReference>
<keyword evidence="3" id="KW-1185">Reference proteome</keyword>
<dbReference type="Proteomes" id="UP000285146">
    <property type="component" value="Unassembled WGS sequence"/>
</dbReference>
<name>A0A423XGK6_9PEZI</name>
<evidence type="ECO:0000259" key="1">
    <source>
        <dbReference type="Pfam" id="PF06985"/>
    </source>
</evidence>
<dbReference type="PANTHER" id="PTHR24148:SF64">
    <property type="entry name" value="HETEROKARYON INCOMPATIBILITY DOMAIN-CONTAINING PROTEIN"/>
    <property type="match status" value="1"/>
</dbReference>
<comment type="caution">
    <text evidence="2">The sequence shown here is derived from an EMBL/GenBank/DDBJ whole genome shotgun (WGS) entry which is preliminary data.</text>
</comment>
<protein>
    <recommendedName>
        <fullName evidence="1">Heterokaryon incompatibility domain-containing protein</fullName>
    </recommendedName>
</protein>
<gene>
    <name evidence="2" type="ORF">VPNG_02997</name>
</gene>
<feature type="domain" description="Heterokaryon incompatibility" evidence="1">
    <location>
        <begin position="65"/>
        <end position="217"/>
    </location>
</feature>
<dbReference type="AlphaFoldDB" id="A0A423XGK6"/>
<accession>A0A423XGK6</accession>
<dbReference type="Pfam" id="PF26639">
    <property type="entry name" value="Het-6_barrel"/>
    <property type="match status" value="1"/>
</dbReference>